<name>U4KZL0_PYROM</name>
<protein>
    <submittedName>
        <fullName evidence="1">Uncharacterized protein</fullName>
    </submittedName>
</protein>
<keyword evidence="2" id="KW-1185">Reference proteome</keyword>
<organism evidence="1 2">
    <name type="scientific">Pyronema omphalodes (strain CBS 100304)</name>
    <name type="common">Pyronema confluens</name>
    <dbReference type="NCBI Taxonomy" id="1076935"/>
    <lineage>
        <taxon>Eukaryota</taxon>
        <taxon>Fungi</taxon>
        <taxon>Dikarya</taxon>
        <taxon>Ascomycota</taxon>
        <taxon>Pezizomycotina</taxon>
        <taxon>Pezizomycetes</taxon>
        <taxon>Pezizales</taxon>
        <taxon>Pyronemataceae</taxon>
        <taxon>Pyronema</taxon>
    </lineage>
</organism>
<reference evidence="1 2" key="1">
    <citation type="journal article" date="2013" name="PLoS Genet.">
        <title>The genome and development-dependent transcriptomes of Pyronema confluens: a window into fungal evolution.</title>
        <authorList>
            <person name="Traeger S."/>
            <person name="Altegoer F."/>
            <person name="Freitag M."/>
            <person name="Gabaldon T."/>
            <person name="Kempken F."/>
            <person name="Kumar A."/>
            <person name="Marcet-Houben M."/>
            <person name="Poggeler S."/>
            <person name="Stajich J.E."/>
            <person name="Nowrousian M."/>
        </authorList>
    </citation>
    <scope>NUCLEOTIDE SEQUENCE [LARGE SCALE GENOMIC DNA]</scope>
    <source>
        <strain evidence="2">CBS 100304</strain>
        <tissue evidence="1">Vegetative mycelium</tissue>
    </source>
</reference>
<gene>
    <name evidence="1" type="ORF">PCON_06752</name>
</gene>
<dbReference type="AlphaFoldDB" id="U4KZL0"/>
<dbReference type="EMBL" id="HF935336">
    <property type="protein sequence ID" value="CCX07165.1"/>
    <property type="molecule type" value="Genomic_DNA"/>
</dbReference>
<accession>U4KZL0</accession>
<evidence type="ECO:0000313" key="2">
    <source>
        <dbReference type="Proteomes" id="UP000018144"/>
    </source>
</evidence>
<dbReference type="Proteomes" id="UP000018144">
    <property type="component" value="Unassembled WGS sequence"/>
</dbReference>
<sequence>MPVAILDDIRFNIPDCQCCNSYEILLVGVLNSTTLGSIQSGDTILCQVSSA</sequence>
<proteinExistence type="predicted"/>
<evidence type="ECO:0000313" key="1">
    <source>
        <dbReference type="EMBL" id="CCX07165.1"/>
    </source>
</evidence>